<evidence type="ECO:0000313" key="1">
    <source>
        <dbReference type="EMBL" id="KAG8236487.1"/>
    </source>
</evidence>
<reference evidence="1" key="2">
    <citation type="submission" date="2017-10" db="EMBL/GenBank/DDBJ databases">
        <title>Ladona fulva Genome sequencing and assembly.</title>
        <authorList>
            <person name="Murali S."/>
            <person name="Richards S."/>
            <person name="Bandaranaike D."/>
            <person name="Bellair M."/>
            <person name="Blankenburg K."/>
            <person name="Chao H."/>
            <person name="Dinh H."/>
            <person name="Doddapaneni H."/>
            <person name="Dugan-Rocha S."/>
            <person name="Elkadiri S."/>
            <person name="Gnanaolivu R."/>
            <person name="Hernandez B."/>
            <person name="Skinner E."/>
            <person name="Javaid M."/>
            <person name="Lee S."/>
            <person name="Li M."/>
            <person name="Ming W."/>
            <person name="Munidasa M."/>
            <person name="Muniz J."/>
            <person name="Nguyen L."/>
            <person name="Hughes D."/>
            <person name="Osuji N."/>
            <person name="Pu L.-L."/>
            <person name="Puazo M."/>
            <person name="Qu C."/>
            <person name="Quiroz J."/>
            <person name="Raj R."/>
            <person name="Weissenberger G."/>
            <person name="Xin Y."/>
            <person name="Zou X."/>
            <person name="Han Y."/>
            <person name="Worley K."/>
            <person name="Muzny D."/>
            <person name="Gibbs R."/>
        </authorList>
    </citation>
    <scope>NUCLEOTIDE SEQUENCE</scope>
    <source>
        <strain evidence="1">Sampled in the wild</strain>
    </source>
</reference>
<protein>
    <submittedName>
        <fullName evidence="1">Uncharacterized protein</fullName>
    </submittedName>
</protein>
<comment type="caution">
    <text evidence="1">The sequence shown here is derived from an EMBL/GenBank/DDBJ whole genome shotgun (WGS) entry which is preliminary data.</text>
</comment>
<name>A0A8K0KKW5_LADFU</name>
<dbReference type="Proteomes" id="UP000792457">
    <property type="component" value="Unassembled WGS sequence"/>
</dbReference>
<reference evidence="1" key="1">
    <citation type="submission" date="2013-04" db="EMBL/GenBank/DDBJ databases">
        <authorList>
            <person name="Qu J."/>
            <person name="Murali S.C."/>
            <person name="Bandaranaike D."/>
            <person name="Bellair M."/>
            <person name="Blankenburg K."/>
            <person name="Chao H."/>
            <person name="Dinh H."/>
            <person name="Doddapaneni H."/>
            <person name="Downs B."/>
            <person name="Dugan-Rocha S."/>
            <person name="Elkadiri S."/>
            <person name="Gnanaolivu R.D."/>
            <person name="Hernandez B."/>
            <person name="Javaid M."/>
            <person name="Jayaseelan J.C."/>
            <person name="Lee S."/>
            <person name="Li M."/>
            <person name="Ming W."/>
            <person name="Munidasa M."/>
            <person name="Muniz J."/>
            <person name="Nguyen L."/>
            <person name="Ongeri F."/>
            <person name="Osuji N."/>
            <person name="Pu L.-L."/>
            <person name="Puazo M."/>
            <person name="Qu C."/>
            <person name="Quiroz J."/>
            <person name="Raj R."/>
            <person name="Weissenberger G."/>
            <person name="Xin Y."/>
            <person name="Zou X."/>
            <person name="Han Y."/>
            <person name="Richards S."/>
            <person name="Worley K."/>
            <person name="Muzny D."/>
            <person name="Gibbs R."/>
        </authorList>
    </citation>
    <scope>NUCLEOTIDE SEQUENCE</scope>
    <source>
        <strain evidence="1">Sampled in the wild</strain>
    </source>
</reference>
<dbReference type="AlphaFoldDB" id="A0A8K0KKW5"/>
<organism evidence="1 2">
    <name type="scientific">Ladona fulva</name>
    <name type="common">Scarce chaser dragonfly</name>
    <name type="synonym">Libellula fulva</name>
    <dbReference type="NCBI Taxonomy" id="123851"/>
    <lineage>
        <taxon>Eukaryota</taxon>
        <taxon>Metazoa</taxon>
        <taxon>Ecdysozoa</taxon>
        <taxon>Arthropoda</taxon>
        <taxon>Hexapoda</taxon>
        <taxon>Insecta</taxon>
        <taxon>Pterygota</taxon>
        <taxon>Palaeoptera</taxon>
        <taxon>Odonata</taxon>
        <taxon>Epiprocta</taxon>
        <taxon>Anisoptera</taxon>
        <taxon>Libelluloidea</taxon>
        <taxon>Libellulidae</taxon>
        <taxon>Ladona</taxon>
    </lineage>
</organism>
<dbReference type="EMBL" id="KZ309035">
    <property type="protein sequence ID" value="KAG8236487.1"/>
    <property type="molecule type" value="Genomic_DNA"/>
</dbReference>
<keyword evidence="2" id="KW-1185">Reference proteome</keyword>
<gene>
    <name evidence="1" type="ORF">J437_LFUL016398</name>
</gene>
<accession>A0A8K0KKW5</accession>
<proteinExistence type="predicted"/>
<evidence type="ECO:0000313" key="2">
    <source>
        <dbReference type="Proteomes" id="UP000792457"/>
    </source>
</evidence>
<sequence>MITLHNLPEITMAFQIFINKQRTMESCHLRLSRVIQKVKNDYASCLAPITSHRNYMCIRRTSMHNEEWSGRPSLHKEELKAKTEGKIIENLAPKDFHLFPKLKEFLSEKPFGNNEELKEAVTS</sequence>